<sequence>MKAVSTWLDTLTTFVSSAEAALNAVDDKTRRRGGGGETITACQGKQGNSSKRKKKHEVGILERKIGSAEGRRGLGGRAISTLASHQGEPGSIPGRVTGFSQVGIVPDDAVGRRAFSGIPCFPRPSIPAPLHNHFNHPHRQISSLTHYTPFRISPCKVQIYHELAEPIFCCHHHFLIEGKTYRSVVARHHGHWISERKLLARYRVPMDCSKSTNGLFLPHGVLRAPWKIRCCVPRRPVHSRGRHPQTWAAGANDESTADYDKSTSNPVATEHLFVYAPRQPAANTQAVEDDVLPARYRPQGAGGEYRPFTRQNPTCRFSVVSVQDTAANLHHSQPRGRGTGDIRRLKVLTTRRRVKAAKHER</sequence>
<reference evidence="3 4" key="1">
    <citation type="submission" date="2023-02" db="EMBL/GenBank/DDBJ databases">
        <title>LHISI_Scaffold_Assembly.</title>
        <authorList>
            <person name="Stuart O.P."/>
            <person name="Cleave R."/>
            <person name="Magrath M.J.L."/>
            <person name="Mikheyev A.S."/>
        </authorList>
    </citation>
    <scope>NUCLEOTIDE SEQUENCE [LARGE SCALE GENOMIC DNA]</scope>
    <source>
        <strain evidence="3">Daus_M_001</strain>
        <tissue evidence="3">Leg muscle</tissue>
    </source>
</reference>
<gene>
    <name evidence="3" type="ORF">PR048_032255</name>
</gene>
<comment type="caution">
    <text evidence="3">The sequence shown here is derived from an EMBL/GenBank/DDBJ whole genome shotgun (WGS) entry which is preliminary data.</text>
</comment>
<feature type="region of interest" description="Disordered" evidence="1">
    <location>
        <begin position="28"/>
        <end position="57"/>
    </location>
</feature>
<feature type="signal peptide" evidence="2">
    <location>
        <begin position="1"/>
        <end position="20"/>
    </location>
</feature>
<evidence type="ECO:0000313" key="4">
    <source>
        <dbReference type="Proteomes" id="UP001159363"/>
    </source>
</evidence>
<dbReference type="Proteomes" id="UP001159363">
    <property type="component" value="Chromosome 15"/>
</dbReference>
<feature type="compositionally biased region" description="Polar residues" evidence="1">
    <location>
        <begin position="40"/>
        <end position="49"/>
    </location>
</feature>
<protein>
    <submittedName>
        <fullName evidence="3">Uncharacterized protein</fullName>
    </submittedName>
</protein>
<proteinExistence type="predicted"/>
<organism evidence="3 4">
    <name type="scientific">Dryococelus australis</name>
    <dbReference type="NCBI Taxonomy" id="614101"/>
    <lineage>
        <taxon>Eukaryota</taxon>
        <taxon>Metazoa</taxon>
        <taxon>Ecdysozoa</taxon>
        <taxon>Arthropoda</taxon>
        <taxon>Hexapoda</taxon>
        <taxon>Insecta</taxon>
        <taxon>Pterygota</taxon>
        <taxon>Neoptera</taxon>
        <taxon>Polyneoptera</taxon>
        <taxon>Phasmatodea</taxon>
        <taxon>Verophasmatodea</taxon>
        <taxon>Anareolatae</taxon>
        <taxon>Phasmatidae</taxon>
        <taxon>Eurycanthinae</taxon>
        <taxon>Dryococelus</taxon>
    </lineage>
</organism>
<keyword evidence="4" id="KW-1185">Reference proteome</keyword>
<dbReference type="EMBL" id="JARBHB010000016">
    <property type="protein sequence ID" value="KAJ8866412.1"/>
    <property type="molecule type" value="Genomic_DNA"/>
</dbReference>
<keyword evidence="2" id="KW-0732">Signal</keyword>
<name>A0ABQ9G4Q4_9NEOP</name>
<feature type="region of interest" description="Disordered" evidence="1">
    <location>
        <begin position="236"/>
        <end position="263"/>
    </location>
</feature>
<accession>A0ABQ9G4Q4</accession>
<evidence type="ECO:0000313" key="3">
    <source>
        <dbReference type="EMBL" id="KAJ8866412.1"/>
    </source>
</evidence>
<feature type="chain" id="PRO_5045042650" evidence="2">
    <location>
        <begin position="21"/>
        <end position="361"/>
    </location>
</feature>
<evidence type="ECO:0000256" key="2">
    <source>
        <dbReference type="SAM" id="SignalP"/>
    </source>
</evidence>
<evidence type="ECO:0000256" key="1">
    <source>
        <dbReference type="SAM" id="MobiDB-lite"/>
    </source>
</evidence>